<evidence type="ECO:0000259" key="11">
    <source>
        <dbReference type="PROSITE" id="PS50262"/>
    </source>
</evidence>
<evidence type="ECO:0000256" key="10">
    <source>
        <dbReference type="SAM" id="Phobius"/>
    </source>
</evidence>
<dbReference type="InterPro" id="IPR050516">
    <property type="entry name" value="Olfactory_GPCR"/>
</dbReference>
<dbReference type="CDD" id="cd13954">
    <property type="entry name" value="7tmA_OR"/>
    <property type="match status" value="1"/>
</dbReference>
<keyword evidence="3 10" id="KW-0812">Transmembrane</keyword>
<dbReference type="PROSITE" id="PS00237">
    <property type="entry name" value="G_PROTEIN_RECEP_F1_1"/>
    <property type="match status" value="1"/>
</dbReference>
<dbReference type="Proteomes" id="UP001066276">
    <property type="component" value="Chromosome 7"/>
</dbReference>
<dbReference type="FunFam" id="1.20.1070.10:FF:000015">
    <property type="entry name" value="Olfactory receptor"/>
    <property type="match status" value="1"/>
</dbReference>
<dbReference type="PROSITE" id="PS50262">
    <property type="entry name" value="G_PROTEIN_RECEP_F1_2"/>
    <property type="match status" value="1"/>
</dbReference>
<keyword evidence="9" id="KW-0807">Transducer</keyword>
<sequence>MVCAEFLLLTVMAYDRYVAICNPLRYTVIMNKVVCSQLSTGALMFSFMEPIPHTVMISALSFCGSHRINHFFCDITALMKISCTSTRSIEMLIYAIGAVVGMFSLIPILISYIYIISAILKIQSVEGRSKAFSTCASHLSVVILFYGSLIVMYLRPPSMYSLSQNKIFALLYCAVVPLFNPLIYSLKNKELRDTLLNARRKCAKQ</sequence>
<evidence type="ECO:0000256" key="6">
    <source>
        <dbReference type="ARBA" id="ARBA00023040"/>
    </source>
</evidence>
<dbReference type="InterPro" id="IPR000725">
    <property type="entry name" value="Olfact_rcpt"/>
</dbReference>
<evidence type="ECO:0000313" key="12">
    <source>
        <dbReference type="EMBL" id="KAJ1121905.1"/>
    </source>
</evidence>
<dbReference type="EMBL" id="JANPWB010000011">
    <property type="protein sequence ID" value="KAJ1121905.1"/>
    <property type="molecule type" value="Genomic_DNA"/>
</dbReference>
<keyword evidence="2" id="KW-1003">Cell membrane</keyword>
<gene>
    <name evidence="12" type="ORF">NDU88_000413</name>
</gene>
<accession>A0AAV7P0T4</accession>
<dbReference type="GO" id="GO:0004930">
    <property type="term" value="F:G protein-coupled receptor activity"/>
    <property type="evidence" value="ECO:0007669"/>
    <property type="project" value="UniProtKB-KW"/>
</dbReference>
<comment type="subcellular location">
    <subcellularLocation>
        <location evidence="1">Cell membrane</location>
        <topology evidence="1">Multi-pass membrane protein</topology>
    </subcellularLocation>
</comment>
<dbReference type="SUPFAM" id="SSF81321">
    <property type="entry name" value="Family A G protein-coupled receptor-like"/>
    <property type="match status" value="1"/>
</dbReference>
<keyword evidence="4" id="KW-0716">Sensory transduction</keyword>
<dbReference type="GO" id="GO:0004984">
    <property type="term" value="F:olfactory receptor activity"/>
    <property type="evidence" value="ECO:0007669"/>
    <property type="project" value="InterPro"/>
</dbReference>
<evidence type="ECO:0000256" key="1">
    <source>
        <dbReference type="ARBA" id="ARBA00004651"/>
    </source>
</evidence>
<dbReference type="Pfam" id="PF13853">
    <property type="entry name" value="7tm_4"/>
    <property type="match status" value="1"/>
</dbReference>
<dbReference type="PRINTS" id="PR00245">
    <property type="entry name" value="OLFACTORYR"/>
</dbReference>
<dbReference type="AlphaFoldDB" id="A0AAV7P0T4"/>
<evidence type="ECO:0000256" key="2">
    <source>
        <dbReference type="ARBA" id="ARBA00022475"/>
    </source>
</evidence>
<evidence type="ECO:0000256" key="9">
    <source>
        <dbReference type="ARBA" id="ARBA00023224"/>
    </source>
</evidence>
<protein>
    <recommendedName>
        <fullName evidence="11">G-protein coupled receptors family 1 profile domain-containing protein</fullName>
    </recommendedName>
</protein>
<dbReference type="InterPro" id="IPR000276">
    <property type="entry name" value="GPCR_Rhodpsn"/>
</dbReference>
<evidence type="ECO:0000256" key="3">
    <source>
        <dbReference type="ARBA" id="ARBA00022692"/>
    </source>
</evidence>
<keyword evidence="13" id="KW-1185">Reference proteome</keyword>
<evidence type="ECO:0000256" key="7">
    <source>
        <dbReference type="ARBA" id="ARBA00023136"/>
    </source>
</evidence>
<keyword evidence="8" id="KW-0675">Receptor</keyword>
<feature type="domain" description="G-protein coupled receptors family 1 profile" evidence="11">
    <location>
        <begin position="1"/>
        <end position="184"/>
    </location>
</feature>
<feature type="transmembrane region" description="Helical" evidence="10">
    <location>
        <begin position="167"/>
        <end position="186"/>
    </location>
</feature>
<keyword evidence="4" id="KW-0552">Olfaction</keyword>
<reference evidence="12" key="1">
    <citation type="journal article" date="2022" name="bioRxiv">
        <title>Sequencing and chromosome-scale assembly of the giantPleurodeles waltlgenome.</title>
        <authorList>
            <person name="Brown T."/>
            <person name="Elewa A."/>
            <person name="Iarovenko S."/>
            <person name="Subramanian E."/>
            <person name="Araus A.J."/>
            <person name="Petzold A."/>
            <person name="Susuki M."/>
            <person name="Suzuki K.-i.T."/>
            <person name="Hayashi T."/>
            <person name="Toyoda A."/>
            <person name="Oliveira C."/>
            <person name="Osipova E."/>
            <person name="Leigh N.D."/>
            <person name="Simon A."/>
            <person name="Yun M.H."/>
        </authorList>
    </citation>
    <scope>NUCLEOTIDE SEQUENCE</scope>
    <source>
        <strain evidence="12">20211129_DDA</strain>
        <tissue evidence="12">Liver</tissue>
    </source>
</reference>
<evidence type="ECO:0000256" key="8">
    <source>
        <dbReference type="ARBA" id="ARBA00023170"/>
    </source>
</evidence>
<feature type="transmembrane region" description="Helical" evidence="10">
    <location>
        <begin position="136"/>
        <end position="155"/>
    </location>
</feature>
<name>A0AAV7P0T4_PLEWA</name>
<dbReference type="GO" id="GO:0005886">
    <property type="term" value="C:plasma membrane"/>
    <property type="evidence" value="ECO:0007669"/>
    <property type="project" value="UniProtKB-SubCell"/>
</dbReference>
<dbReference type="Gene3D" id="1.20.1070.10">
    <property type="entry name" value="Rhodopsin 7-helix transmembrane proteins"/>
    <property type="match status" value="1"/>
</dbReference>
<proteinExistence type="predicted"/>
<dbReference type="PANTHER" id="PTHR26452">
    <property type="entry name" value="OLFACTORY RECEPTOR"/>
    <property type="match status" value="1"/>
</dbReference>
<feature type="transmembrane region" description="Helical" evidence="10">
    <location>
        <begin position="91"/>
        <end position="115"/>
    </location>
</feature>
<keyword evidence="6" id="KW-0297">G-protein coupled receptor</keyword>
<keyword evidence="7 10" id="KW-0472">Membrane</keyword>
<keyword evidence="5 10" id="KW-1133">Transmembrane helix</keyword>
<evidence type="ECO:0000256" key="4">
    <source>
        <dbReference type="ARBA" id="ARBA00022725"/>
    </source>
</evidence>
<dbReference type="InterPro" id="IPR017452">
    <property type="entry name" value="GPCR_Rhodpsn_7TM"/>
</dbReference>
<comment type="caution">
    <text evidence="12">The sequence shown here is derived from an EMBL/GenBank/DDBJ whole genome shotgun (WGS) entry which is preliminary data.</text>
</comment>
<evidence type="ECO:0000256" key="5">
    <source>
        <dbReference type="ARBA" id="ARBA00022989"/>
    </source>
</evidence>
<evidence type="ECO:0000313" key="13">
    <source>
        <dbReference type="Proteomes" id="UP001066276"/>
    </source>
</evidence>
<organism evidence="12 13">
    <name type="scientific">Pleurodeles waltl</name>
    <name type="common">Iberian ribbed newt</name>
    <dbReference type="NCBI Taxonomy" id="8319"/>
    <lineage>
        <taxon>Eukaryota</taxon>
        <taxon>Metazoa</taxon>
        <taxon>Chordata</taxon>
        <taxon>Craniata</taxon>
        <taxon>Vertebrata</taxon>
        <taxon>Euteleostomi</taxon>
        <taxon>Amphibia</taxon>
        <taxon>Batrachia</taxon>
        <taxon>Caudata</taxon>
        <taxon>Salamandroidea</taxon>
        <taxon>Salamandridae</taxon>
        <taxon>Pleurodelinae</taxon>
        <taxon>Pleurodeles</taxon>
    </lineage>
</organism>